<gene>
    <name evidence="1" type="ORF">ABT57_11685</name>
</gene>
<dbReference type="EMBL" id="LDOU01000012">
    <property type="protein sequence ID" value="KLV09514.1"/>
    <property type="molecule type" value="Genomic_DNA"/>
</dbReference>
<protein>
    <recommendedName>
        <fullName evidence="3">DUF3305 domain-containing protein</fullName>
    </recommendedName>
</protein>
<evidence type="ECO:0000313" key="2">
    <source>
        <dbReference type="Proteomes" id="UP000035909"/>
    </source>
</evidence>
<organism evidence="1 2">
    <name type="scientific">Photobacterium ganghwense</name>
    <dbReference type="NCBI Taxonomy" id="320778"/>
    <lineage>
        <taxon>Bacteria</taxon>
        <taxon>Pseudomonadati</taxon>
        <taxon>Pseudomonadota</taxon>
        <taxon>Gammaproteobacteria</taxon>
        <taxon>Vibrionales</taxon>
        <taxon>Vibrionaceae</taxon>
        <taxon>Photobacterium</taxon>
    </lineage>
</organism>
<dbReference type="STRING" id="320778.ABT57_11685"/>
<reference evidence="1 2" key="1">
    <citation type="submission" date="2015-05" db="EMBL/GenBank/DDBJ databases">
        <title>Photobacterium galathea sp. nov.</title>
        <authorList>
            <person name="Machado H."/>
            <person name="Gram L."/>
        </authorList>
    </citation>
    <scope>NUCLEOTIDE SEQUENCE [LARGE SCALE GENOMIC DNA]</scope>
    <source>
        <strain evidence="1 2">DSM 22954</strain>
    </source>
</reference>
<accession>A0A0J1HCU4</accession>
<dbReference type="PATRIC" id="fig|320778.3.peg.2547"/>
<comment type="caution">
    <text evidence="1">The sequence shown here is derived from an EMBL/GenBank/DDBJ whole genome shotgun (WGS) entry which is preliminary data.</text>
</comment>
<dbReference type="AlphaFoldDB" id="A0A0J1HCU4"/>
<dbReference type="Pfam" id="PF11749">
    <property type="entry name" value="DUF3305"/>
    <property type="match status" value="1"/>
</dbReference>
<dbReference type="Proteomes" id="UP000035909">
    <property type="component" value="Unassembled WGS sequence"/>
</dbReference>
<evidence type="ECO:0008006" key="3">
    <source>
        <dbReference type="Google" id="ProtNLM"/>
    </source>
</evidence>
<evidence type="ECO:0000313" key="1">
    <source>
        <dbReference type="EMBL" id="KLV09514.1"/>
    </source>
</evidence>
<proteinExistence type="predicted"/>
<dbReference type="InterPro" id="IPR021736">
    <property type="entry name" value="DUF3305"/>
</dbReference>
<keyword evidence="2" id="KW-1185">Reference proteome</keyword>
<name>A0A0J1HCU4_9GAMM</name>
<sequence length="154" mass="17674">MKDESVWPIGFRLVGKEKQVGRWMTVVWTIEDVCLYGEEQKTTLAQQPDGYVLPLQLQLYERSDYRFNLSSRDPHLFVVCSEEGERLKPLLITAAQGLAAGYMDGEYQILDMSIPLPVQAWMEAFIGRHGEQLDVRRKGNKDKRKEKKGLISGN</sequence>